<evidence type="ECO:0000256" key="2">
    <source>
        <dbReference type="ARBA" id="ARBA00022723"/>
    </source>
</evidence>
<gene>
    <name evidence="10" type="ORF">L207DRAFT_608000</name>
</gene>
<evidence type="ECO:0000313" key="11">
    <source>
        <dbReference type="Proteomes" id="UP000235786"/>
    </source>
</evidence>
<dbReference type="GO" id="GO:0006351">
    <property type="term" value="P:DNA-templated transcription"/>
    <property type="evidence" value="ECO:0007669"/>
    <property type="project" value="InterPro"/>
</dbReference>
<keyword evidence="4 7" id="KW-0863">Zinc-finger</keyword>
<dbReference type="PANTHER" id="PTHR40626">
    <property type="entry name" value="MIP31509P"/>
    <property type="match status" value="1"/>
</dbReference>
<keyword evidence="11" id="KW-1185">Reference proteome</keyword>
<name>A0A2J6R476_HYAVF</name>
<dbReference type="Gene3D" id="4.10.240.10">
    <property type="entry name" value="Zn(2)-C6 fungal-type DNA-binding domain"/>
    <property type="match status" value="1"/>
</dbReference>
<evidence type="ECO:0008006" key="12">
    <source>
        <dbReference type="Google" id="ProtNLM"/>
    </source>
</evidence>
<dbReference type="SMART" id="SM00066">
    <property type="entry name" value="GAL4"/>
    <property type="match status" value="1"/>
</dbReference>
<evidence type="ECO:0000256" key="1">
    <source>
        <dbReference type="ARBA" id="ARBA00004123"/>
    </source>
</evidence>
<dbReference type="InterPro" id="IPR036864">
    <property type="entry name" value="Zn2-C6_fun-type_DNA-bd_sf"/>
</dbReference>
<evidence type="ECO:0000256" key="5">
    <source>
        <dbReference type="ARBA" id="ARBA00022833"/>
    </source>
</evidence>
<dbReference type="EMBL" id="KZ613956">
    <property type="protein sequence ID" value="PMD33322.1"/>
    <property type="molecule type" value="Genomic_DNA"/>
</dbReference>
<evidence type="ECO:0000256" key="3">
    <source>
        <dbReference type="ARBA" id="ARBA00022737"/>
    </source>
</evidence>
<dbReference type="InterPro" id="IPR036236">
    <property type="entry name" value="Znf_C2H2_sf"/>
</dbReference>
<dbReference type="STRING" id="1149755.A0A2J6R476"/>
<evidence type="ECO:0000259" key="8">
    <source>
        <dbReference type="PROSITE" id="PS50048"/>
    </source>
</evidence>
<dbReference type="Gene3D" id="3.30.160.60">
    <property type="entry name" value="Classic Zinc Finger"/>
    <property type="match status" value="1"/>
</dbReference>
<evidence type="ECO:0000313" key="10">
    <source>
        <dbReference type="EMBL" id="PMD33322.1"/>
    </source>
</evidence>
<protein>
    <recommendedName>
        <fullName evidence="12">Zn(2)-C6 fungal-type domain-containing protein</fullName>
    </recommendedName>
</protein>
<keyword evidence="2" id="KW-0479">Metal-binding</keyword>
<dbReference type="PROSITE" id="PS50157">
    <property type="entry name" value="ZINC_FINGER_C2H2_2"/>
    <property type="match status" value="1"/>
</dbReference>
<feature type="domain" description="Zn(2)-C6 fungal-type" evidence="8">
    <location>
        <begin position="65"/>
        <end position="94"/>
    </location>
</feature>
<dbReference type="SUPFAM" id="SSF57667">
    <property type="entry name" value="beta-beta-alpha zinc fingers"/>
    <property type="match status" value="1"/>
</dbReference>
<keyword evidence="6" id="KW-0539">Nucleus</keyword>
<proteinExistence type="predicted"/>
<keyword evidence="5" id="KW-0862">Zinc</keyword>
<evidence type="ECO:0000256" key="4">
    <source>
        <dbReference type="ARBA" id="ARBA00022771"/>
    </source>
</evidence>
<dbReference type="PANTHER" id="PTHR40626:SF3">
    <property type="entry name" value="TRANSCRIPTION FACTOR WITH C2H2 AND ZN(2)-CYS(6) DNA BINDING DOMAIN (EUROFUNG)-RELATED"/>
    <property type="match status" value="1"/>
</dbReference>
<dbReference type="OrthoDB" id="654211at2759"/>
<dbReference type="GO" id="GO:0005634">
    <property type="term" value="C:nucleus"/>
    <property type="evidence" value="ECO:0007669"/>
    <property type="project" value="UniProtKB-SubCell"/>
</dbReference>
<dbReference type="InterPro" id="IPR013087">
    <property type="entry name" value="Znf_C2H2_type"/>
</dbReference>
<dbReference type="Pfam" id="PF04082">
    <property type="entry name" value="Fungal_trans"/>
    <property type="match status" value="1"/>
</dbReference>
<dbReference type="CDD" id="cd12148">
    <property type="entry name" value="fungal_TF_MHR"/>
    <property type="match status" value="1"/>
</dbReference>
<evidence type="ECO:0000256" key="6">
    <source>
        <dbReference type="ARBA" id="ARBA00023242"/>
    </source>
</evidence>
<dbReference type="AlphaFoldDB" id="A0A2J6R476"/>
<dbReference type="InterPro" id="IPR007219">
    <property type="entry name" value="XnlR_reg_dom"/>
</dbReference>
<reference evidence="10 11" key="1">
    <citation type="submission" date="2016-04" db="EMBL/GenBank/DDBJ databases">
        <title>A degradative enzymes factory behind the ericoid mycorrhizal symbiosis.</title>
        <authorList>
            <consortium name="DOE Joint Genome Institute"/>
            <person name="Martino E."/>
            <person name="Morin E."/>
            <person name="Grelet G."/>
            <person name="Kuo A."/>
            <person name="Kohler A."/>
            <person name="Daghino S."/>
            <person name="Barry K."/>
            <person name="Choi C."/>
            <person name="Cichocki N."/>
            <person name="Clum A."/>
            <person name="Copeland A."/>
            <person name="Hainaut M."/>
            <person name="Haridas S."/>
            <person name="Labutti K."/>
            <person name="Lindquist E."/>
            <person name="Lipzen A."/>
            <person name="Khouja H.-R."/>
            <person name="Murat C."/>
            <person name="Ohm R."/>
            <person name="Olson A."/>
            <person name="Spatafora J."/>
            <person name="Veneault-Fourrey C."/>
            <person name="Henrissat B."/>
            <person name="Grigoriev I."/>
            <person name="Martin F."/>
            <person name="Perotto S."/>
        </authorList>
    </citation>
    <scope>NUCLEOTIDE SEQUENCE [LARGE SCALE GENOMIC DNA]</scope>
    <source>
        <strain evidence="10 11">F</strain>
    </source>
</reference>
<dbReference type="PROSITE" id="PS50048">
    <property type="entry name" value="ZN2_CY6_FUNGAL_2"/>
    <property type="match status" value="1"/>
</dbReference>
<keyword evidence="3" id="KW-0677">Repeat</keyword>
<dbReference type="PROSITE" id="PS00463">
    <property type="entry name" value="ZN2_CY6_FUNGAL_1"/>
    <property type="match status" value="1"/>
</dbReference>
<dbReference type="GO" id="GO:0008270">
    <property type="term" value="F:zinc ion binding"/>
    <property type="evidence" value="ECO:0007669"/>
    <property type="project" value="UniProtKB-KW"/>
</dbReference>
<feature type="domain" description="C2H2-type" evidence="9">
    <location>
        <begin position="21"/>
        <end position="48"/>
    </location>
</feature>
<dbReference type="SUPFAM" id="SSF57701">
    <property type="entry name" value="Zn2/Cys6 DNA-binding domain"/>
    <property type="match status" value="1"/>
</dbReference>
<sequence length="715" mass="81175">SFRRSEHLRRHLACHSSSRPFKCQACHSGFKRRDVLRKHLRGCSLRVHREVAMPEPLPVGKKATSCDQCAQTKKRCDRKFPCSSCTTKHFVCTYERQTSAANQTPAIAEEAPHPSIEDEDYSSDLEVNYDFADDLDSSVQFSLPNFPDAEWLDLDWNAPFTFQVPKDITIHSEPRSRDLGHNQLQLSCNPQYLLHSTTKPQPSFDFLLNFTQKSSTGGIKSVFNYKRCRLPRTSTCHVFQDSSRHHGASPENLMSGLQDSYQPGCTSSQSAMSLYRDQNRVSPISLIESLDDPMFVQSKAIWDSFRVSRIRSAQIALQPVYDPDRADERCLHFFRPEHLRKFTRLFWDEWYPHCPILHKPTFDVLSAPVLLLVPMTIIGACMSPKDDEVALAKEWLEFAEELVFSSALLSAEPVERTASVADAPPLRIIQAAYITCIMLNWEGSDTMKRRVRHHHFAAVVSAVREIGLATSNHYPLDFVDANNFSWHEFVKREETIRTFTYVFLLDTAFVIFNNTPPRMVLHEMNLEMPASESCFQAGNASDCYNHWHAHVSHQFAIPGSMPLLQGEAISILMRDNYDEHSLRFANLSILSLFTLVAGLHTVVFQQRSLFTCLPTSLVPVRSALARWQALWPMRSDSVDQTVERESWQDTGFIGQAQEYAWLVLARLDKLEAPAETIPATAREQSPLAESDSGHLDDTSMTLITDLMLSLTVAGG</sequence>
<accession>A0A2J6R476</accession>
<feature type="non-terminal residue" evidence="10">
    <location>
        <position position="1"/>
    </location>
</feature>
<comment type="subcellular location">
    <subcellularLocation>
        <location evidence="1">Nucleus</location>
    </subcellularLocation>
</comment>
<organism evidence="10 11">
    <name type="scientific">Hyaloscypha variabilis (strain UAMH 11265 / GT02V1 / F)</name>
    <name type="common">Meliniomyces variabilis</name>
    <dbReference type="NCBI Taxonomy" id="1149755"/>
    <lineage>
        <taxon>Eukaryota</taxon>
        <taxon>Fungi</taxon>
        <taxon>Dikarya</taxon>
        <taxon>Ascomycota</taxon>
        <taxon>Pezizomycotina</taxon>
        <taxon>Leotiomycetes</taxon>
        <taxon>Helotiales</taxon>
        <taxon>Hyaloscyphaceae</taxon>
        <taxon>Hyaloscypha</taxon>
        <taxon>Hyaloscypha variabilis</taxon>
    </lineage>
</organism>
<dbReference type="Pfam" id="PF00172">
    <property type="entry name" value="Zn_clus"/>
    <property type="match status" value="1"/>
</dbReference>
<dbReference type="GO" id="GO:0000785">
    <property type="term" value="C:chromatin"/>
    <property type="evidence" value="ECO:0007669"/>
    <property type="project" value="TreeGrafter"/>
</dbReference>
<dbReference type="InterPro" id="IPR051059">
    <property type="entry name" value="VerF-like"/>
</dbReference>
<dbReference type="InterPro" id="IPR001138">
    <property type="entry name" value="Zn2Cys6_DnaBD"/>
</dbReference>
<dbReference type="Proteomes" id="UP000235786">
    <property type="component" value="Unassembled WGS sequence"/>
</dbReference>
<evidence type="ECO:0000259" key="9">
    <source>
        <dbReference type="PROSITE" id="PS50157"/>
    </source>
</evidence>
<evidence type="ECO:0000256" key="7">
    <source>
        <dbReference type="PROSITE-ProRule" id="PRU00042"/>
    </source>
</evidence>
<dbReference type="CDD" id="cd00067">
    <property type="entry name" value="GAL4"/>
    <property type="match status" value="1"/>
</dbReference>
<dbReference type="GO" id="GO:0000978">
    <property type="term" value="F:RNA polymerase II cis-regulatory region sequence-specific DNA binding"/>
    <property type="evidence" value="ECO:0007669"/>
    <property type="project" value="InterPro"/>
</dbReference>
<dbReference type="GO" id="GO:0000981">
    <property type="term" value="F:DNA-binding transcription factor activity, RNA polymerase II-specific"/>
    <property type="evidence" value="ECO:0007669"/>
    <property type="project" value="InterPro"/>
</dbReference>